<organism evidence="1 2">
    <name type="scientific">Ancylobacter oerskovii</name>
    <dbReference type="NCBI Taxonomy" id="459519"/>
    <lineage>
        <taxon>Bacteria</taxon>
        <taxon>Pseudomonadati</taxon>
        <taxon>Pseudomonadota</taxon>
        <taxon>Alphaproteobacteria</taxon>
        <taxon>Hyphomicrobiales</taxon>
        <taxon>Xanthobacteraceae</taxon>
        <taxon>Ancylobacter</taxon>
    </lineage>
</organism>
<evidence type="ECO:0000313" key="1">
    <source>
        <dbReference type="EMBL" id="MFD2142290.1"/>
    </source>
</evidence>
<proteinExistence type="predicted"/>
<evidence type="ECO:0000313" key="2">
    <source>
        <dbReference type="Proteomes" id="UP001597299"/>
    </source>
</evidence>
<gene>
    <name evidence="1" type="ORF">ACFSNC_17930</name>
</gene>
<comment type="caution">
    <text evidence="1">The sequence shown here is derived from an EMBL/GenBank/DDBJ whole genome shotgun (WGS) entry which is preliminary data.</text>
</comment>
<protein>
    <submittedName>
        <fullName evidence="1">Uncharacterized protein</fullName>
    </submittedName>
</protein>
<name>A0ABW4Z148_9HYPH</name>
<accession>A0ABW4Z148</accession>
<dbReference type="Proteomes" id="UP001597299">
    <property type="component" value="Unassembled WGS sequence"/>
</dbReference>
<reference evidence="2" key="1">
    <citation type="journal article" date="2019" name="Int. J. Syst. Evol. Microbiol.">
        <title>The Global Catalogue of Microorganisms (GCM) 10K type strain sequencing project: providing services to taxonomists for standard genome sequencing and annotation.</title>
        <authorList>
            <consortium name="The Broad Institute Genomics Platform"/>
            <consortium name="The Broad Institute Genome Sequencing Center for Infectious Disease"/>
            <person name="Wu L."/>
            <person name="Ma J."/>
        </authorList>
    </citation>
    <scope>NUCLEOTIDE SEQUENCE [LARGE SCALE GENOMIC DNA]</scope>
    <source>
        <strain evidence="2">CCM 7435</strain>
    </source>
</reference>
<dbReference type="RefSeq" id="WP_213351258.1">
    <property type="nucleotide sequence ID" value="NZ_JAHBGB010000006.1"/>
</dbReference>
<keyword evidence="2" id="KW-1185">Reference proteome</keyword>
<sequence>MPDLSYLAAAVGAALDDRTDMTVRIPTDYATLQAAIDDLKNAPVQQGNRILLLIESGHALTHGLKLLDGDYSSFVIGSEDAIVELAPSFVAIPNDTRYGEAMDERDGALIFMLNARGLNVETVVDMGFRSDADVGVFVGTNSSINFTPSSGIKNSYYNNLFSVNSRIWCDQGIFTNAGAEGIRARVGSTIMASTANFDDCCSHETPADASIFLSRTSTGYFNGATARNSGAMGVAVHRSVGSFEGVNCDNAKTFGLQVDTGSVVNAAGITLTNAQGRALQAQRSYVSIRNGHLENSANKPIQISFGAIVDANGVGVDDISDYIETGTPNQINGSGIVFNAANPSPLDGNYGTFSNTGASNGKEFGTASILLSSRDSATTAQSHYGFYNANGQVGSITTAGARTRYHVTASAAVVITGGSGSPEGAIVASPGSLYTRTDGGAGTTLYVKESGTGNTGWVAK</sequence>
<dbReference type="EMBL" id="JBHUHD010000001">
    <property type="protein sequence ID" value="MFD2142290.1"/>
    <property type="molecule type" value="Genomic_DNA"/>
</dbReference>